<dbReference type="EMBL" id="JABBVZ010000021">
    <property type="protein sequence ID" value="NMP22347.1"/>
    <property type="molecule type" value="Genomic_DNA"/>
</dbReference>
<dbReference type="RefSeq" id="WP_169098573.1">
    <property type="nucleotide sequence ID" value="NZ_JABBVZ010000021.1"/>
</dbReference>
<reference evidence="1 2" key="1">
    <citation type="submission" date="2020-04" db="EMBL/GenBank/DDBJ databases">
        <authorList>
            <person name="Zhang R."/>
            <person name="Schippers A."/>
        </authorList>
    </citation>
    <scope>NUCLEOTIDE SEQUENCE [LARGE SCALE GENOMIC DNA]</scope>
    <source>
        <strain evidence="1 2">DSM 109850</strain>
    </source>
</reference>
<dbReference type="Proteomes" id="UP000533476">
    <property type="component" value="Unassembled WGS sequence"/>
</dbReference>
<dbReference type="AlphaFoldDB" id="A0A7Y0L2Z5"/>
<name>A0A7Y0L2Z5_9FIRM</name>
<evidence type="ECO:0000313" key="2">
    <source>
        <dbReference type="Proteomes" id="UP000533476"/>
    </source>
</evidence>
<comment type="caution">
    <text evidence="1">The sequence shown here is derived from an EMBL/GenBank/DDBJ whole genome shotgun (WGS) entry which is preliminary data.</text>
</comment>
<sequence>MDRQELWVEEEIAAIQAAILMMWDRELPPDTFRVREVWPEPSPWRWAGRMMRK</sequence>
<gene>
    <name evidence="1" type="ORF">HIJ39_08270</name>
</gene>
<evidence type="ECO:0000313" key="1">
    <source>
        <dbReference type="EMBL" id="NMP22347.1"/>
    </source>
</evidence>
<proteinExistence type="predicted"/>
<organism evidence="1 2">
    <name type="scientific">Sulfobacillus harzensis</name>
    <dbReference type="NCBI Taxonomy" id="2729629"/>
    <lineage>
        <taxon>Bacteria</taxon>
        <taxon>Bacillati</taxon>
        <taxon>Bacillota</taxon>
        <taxon>Clostridia</taxon>
        <taxon>Eubacteriales</taxon>
        <taxon>Clostridiales Family XVII. Incertae Sedis</taxon>
        <taxon>Sulfobacillus</taxon>
    </lineage>
</organism>
<protein>
    <submittedName>
        <fullName evidence="1">Uncharacterized protein</fullName>
    </submittedName>
</protein>
<accession>A0A7Y0L2Z5</accession>
<keyword evidence="2" id="KW-1185">Reference proteome</keyword>